<feature type="transmembrane region" description="Helical" evidence="8">
    <location>
        <begin position="20"/>
        <end position="38"/>
    </location>
</feature>
<dbReference type="OrthoDB" id="40334at2759"/>
<dbReference type="GO" id="GO:0016209">
    <property type="term" value="F:antioxidant activity"/>
    <property type="evidence" value="ECO:0007669"/>
    <property type="project" value="TreeGrafter"/>
</dbReference>
<comment type="caution">
    <text evidence="9">The sequence shown here is derived from an EMBL/GenBank/DDBJ whole genome shotgun (WGS) entry which is preliminary data.</text>
</comment>
<evidence type="ECO:0000256" key="5">
    <source>
        <dbReference type="ARBA" id="ARBA00023849"/>
    </source>
</evidence>
<name>A0A8B6GIJ2_MYTGA</name>
<evidence type="ECO:0000256" key="1">
    <source>
        <dbReference type="ARBA" id="ARBA00004496"/>
    </source>
</evidence>
<evidence type="ECO:0000256" key="4">
    <source>
        <dbReference type="ARBA" id="ARBA00023787"/>
    </source>
</evidence>
<sequence>MSMGGVSLPDQDQGVMSISKALLSIAGITAGAAILINLPTQFFMATEKATLQYLQTAKLQTIDQTKNNFSASDLWKDNGVEAIGLSSLLPELEAHRVQLHAVVHETLGVDEFKPFFKGDVYLDLEKKFYGPKERWTSLFSLLRFGVMKNIYRVKKKSIPGNMIGEGRLLGGVYVIGPGEQGILFQYHEKEFGDHADLKDIVAAVESIKST</sequence>
<gene>
    <name evidence="9" type="ORF">MGAL_10B090485</name>
</gene>
<protein>
    <recommendedName>
        <fullName evidence="5">Peroxiredoxin-like 2A</fullName>
    </recommendedName>
    <alternativeName>
        <fullName evidence="7">Peroxiredoxin-like 2 activated in M-CSF stimulated monocytes</fullName>
    </alternativeName>
    <alternativeName>
        <fullName evidence="6">Redox-regulatory protein FAM213A</fullName>
    </alternativeName>
</protein>
<keyword evidence="10" id="KW-1185">Reference proteome</keyword>
<dbReference type="Proteomes" id="UP000596742">
    <property type="component" value="Unassembled WGS sequence"/>
</dbReference>
<comment type="similarity">
    <text evidence="4">Belongs to the peroxiredoxin-like PRXL2 family. PRXL2A subfamily.</text>
</comment>
<keyword evidence="8" id="KW-0472">Membrane</keyword>
<dbReference type="PANTHER" id="PTHR28630:SF31">
    <property type="entry name" value="PEROXIREDOXIN-LIKE 2A"/>
    <property type="match status" value="1"/>
</dbReference>
<keyword evidence="8" id="KW-1133">Transmembrane helix</keyword>
<dbReference type="EMBL" id="UYJE01008493">
    <property type="protein sequence ID" value="VDI64231.1"/>
    <property type="molecule type" value="Genomic_DNA"/>
</dbReference>
<dbReference type="AlphaFoldDB" id="A0A8B6GIJ2"/>
<dbReference type="GO" id="GO:0005737">
    <property type="term" value="C:cytoplasm"/>
    <property type="evidence" value="ECO:0007669"/>
    <property type="project" value="UniProtKB-SubCell"/>
</dbReference>
<dbReference type="InterPro" id="IPR032801">
    <property type="entry name" value="PXL2A/B/C"/>
</dbReference>
<accession>A0A8B6GIJ2</accession>
<keyword evidence="2" id="KW-0963">Cytoplasm</keyword>
<proteinExistence type="inferred from homology"/>
<keyword evidence="3" id="KW-0676">Redox-active center</keyword>
<evidence type="ECO:0000256" key="3">
    <source>
        <dbReference type="ARBA" id="ARBA00023284"/>
    </source>
</evidence>
<keyword evidence="8" id="KW-0812">Transmembrane</keyword>
<organism evidence="9 10">
    <name type="scientific">Mytilus galloprovincialis</name>
    <name type="common">Mediterranean mussel</name>
    <dbReference type="NCBI Taxonomy" id="29158"/>
    <lineage>
        <taxon>Eukaryota</taxon>
        <taxon>Metazoa</taxon>
        <taxon>Spiralia</taxon>
        <taxon>Lophotrochozoa</taxon>
        <taxon>Mollusca</taxon>
        <taxon>Bivalvia</taxon>
        <taxon>Autobranchia</taxon>
        <taxon>Pteriomorphia</taxon>
        <taxon>Mytilida</taxon>
        <taxon>Mytiloidea</taxon>
        <taxon>Mytilidae</taxon>
        <taxon>Mytilinae</taxon>
        <taxon>Mytilus</taxon>
    </lineage>
</organism>
<dbReference type="PANTHER" id="PTHR28630">
    <property type="match status" value="1"/>
</dbReference>
<evidence type="ECO:0000313" key="9">
    <source>
        <dbReference type="EMBL" id="VDI64231.1"/>
    </source>
</evidence>
<comment type="subcellular location">
    <subcellularLocation>
        <location evidence="1">Cytoplasm</location>
    </subcellularLocation>
</comment>
<reference evidence="9" key="1">
    <citation type="submission" date="2018-11" db="EMBL/GenBank/DDBJ databases">
        <authorList>
            <person name="Alioto T."/>
            <person name="Alioto T."/>
        </authorList>
    </citation>
    <scope>NUCLEOTIDE SEQUENCE</scope>
</reference>
<evidence type="ECO:0000256" key="7">
    <source>
        <dbReference type="ARBA" id="ARBA00032129"/>
    </source>
</evidence>
<evidence type="ECO:0000256" key="6">
    <source>
        <dbReference type="ARBA" id="ARBA00032058"/>
    </source>
</evidence>
<evidence type="ECO:0000313" key="10">
    <source>
        <dbReference type="Proteomes" id="UP000596742"/>
    </source>
</evidence>
<dbReference type="Pfam" id="PF13911">
    <property type="entry name" value="AhpC-TSA_2"/>
    <property type="match status" value="1"/>
</dbReference>
<evidence type="ECO:0000256" key="2">
    <source>
        <dbReference type="ARBA" id="ARBA00022490"/>
    </source>
</evidence>
<evidence type="ECO:0000256" key="8">
    <source>
        <dbReference type="SAM" id="Phobius"/>
    </source>
</evidence>